<organism evidence="8">
    <name type="scientific">hydrocarbon metagenome</name>
    <dbReference type="NCBI Taxonomy" id="938273"/>
    <lineage>
        <taxon>unclassified sequences</taxon>
        <taxon>metagenomes</taxon>
        <taxon>ecological metagenomes</taxon>
    </lineage>
</organism>
<sequence>MHEYLYVIYKNVSSMKTGLVLLAILAVFSAVGSSIFPDTFHRMMIFNFILIMLLINLGFCTINRCLKVRKVLWTKQPNVMNQIRQWGLLALHTGLILILAGGIINTSAGQSGTVKLAEGERSVIARDKEGENISLHLEEFDIELYENNMPSQYLSKVLLYKGDSLVSQSIISVNHPLRFEGLKVYQQSYGNMVEVAIEGEGKVDNLSAVEGQMLEMPGGSWQVKVFKYVPDFDPDYGMESKTIQPNNPRIIYSVYQDNVLMGVGAAPFGERIQIDSASYVQFNKLKSYSVLKVKEDPGLPYAGAGGILFMLGVALAEINVLGRPSRKNDRKVMEE</sequence>
<accession>A0A0W8E547</accession>
<dbReference type="InterPro" id="IPR007816">
    <property type="entry name" value="ResB-like_domain"/>
</dbReference>
<evidence type="ECO:0000256" key="6">
    <source>
        <dbReference type="SAM" id="Phobius"/>
    </source>
</evidence>
<feature type="transmembrane region" description="Helical" evidence="6">
    <location>
        <begin position="86"/>
        <end position="104"/>
    </location>
</feature>
<dbReference type="AlphaFoldDB" id="A0A0W8E547"/>
<feature type="domain" description="ResB-like" evidence="7">
    <location>
        <begin position="82"/>
        <end position="258"/>
    </location>
</feature>
<dbReference type="EMBL" id="LNQE01001870">
    <property type="protein sequence ID" value="KUG03743.1"/>
    <property type="molecule type" value="Genomic_DNA"/>
</dbReference>
<keyword evidence="5 6" id="KW-0472">Membrane</keyword>
<name>A0A0W8E547_9ZZZZ</name>
<evidence type="ECO:0000256" key="5">
    <source>
        <dbReference type="ARBA" id="ARBA00023136"/>
    </source>
</evidence>
<keyword evidence="2 6" id="KW-0812">Transmembrane</keyword>
<dbReference type="InterPro" id="IPR023494">
    <property type="entry name" value="Cyt_c_bgen_Ccs1/CcsB/ResB"/>
</dbReference>
<comment type="caution">
    <text evidence="8">The sequence shown here is derived from an EMBL/GenBank/DDBJ whole genome shotgun (WGS) entry which is preliminary data.</text>
</comment>
<feature type="transmembrane region" description="Helical" evidence="6">
    <location>
        <begin position="43"/>
        <end position="66"/>
    </location>
</feature>
<evidence type="ECO:0000256" key="3">
    <source>
        <dbReference type="ARBA" id="ARBA00022748"/>
    </source>
</evidence>
<dbReference type="GO" id="GO:0016020">
    <property type="term" value="C:membrane"/>
    <property type="evidence" value="ECO:0007669"/>
    <property type="project" value="UniProtKB-SubCell"/>
</dbReference>
<dbReference type="PANTHER" id="PTHR31566">
    <property type="entry name" value="CYTOCHROME C BIOGENESIS PROTEIN CCS1, CHLOROPLASTIC"/>
    <property type="match status" value="1"/>
</dbReference>
<dbReference type="GO" id="GO:0017004">
    <property type="term" value="P:cytochrome complex assembly"/>
    <property type="evidence" value="ECO:0007669"/>
    <property type="project" value="UniProtKB-KW"/>
</dbReference>
<evidence type="ECO:0000256" key="2">
    <source>
        <dbReference type="ARBA" id="ARBA00022692"/>
    </source>
</evidence>
<keyword evidence="3" id="KW-0201">Cytochrome c-type biogenesis</keyword>
<gene>
    <name evidence="8" type="ORF">ASZ90_018886</name>
</gene>
<comment type="subcellular location">
    <subcellularLocation>
        <location evidence="1">Membrane</location>
        <topology evidence="1">Multi-pass membrane protein</topology>
    </subcellularLocation>
</comment>
<feature type="transmembrane region" description="Helical" evidence="6">
    <location>
        <begin position="299"/>
        <end position="321"/>
    </location>
</feature>
<dbReference type="PANTHER" id="PTHR31566:SF5">
    <property type="entry name" value="RESB-LIKE DOMAIN-CONTAINING PROTEIN"/>
    <property type="match status" value="1"/>
</dbReference>
<protein>
    <recommendedName>
        <fullName evidence="7">ResB-like domain-containing protein</fullName>
    </recommendedName>
</protein>
<evidence type="ECO:0000256" key="4">
    <source>
        <dbReference type="ARBA" id="ARBA00022989"/>
    </source>
</evidence>
<dbReference type="Pfam" id="PF05140">
    <property type="entry name" value="ResB"/>
    <property type="match status" value="1"/>
</dbReference>
<reference evidence="8" key="1">
    <citation type="journal article" date="2015" name="Proc. Natl. Acad. Sci. U.S.A.">
        <title>Networks of energetic and metabolic interactions define dynamics in microbial communities.</title>
        <authorList>
            <person name="Embree M."/>
            <person name="Liu J.K."/>
            <person name="Al-Bassam M.M."/>
            <person name="Zengler K."/>
        </authorList>
    </citation>
    <scope>NUCLEOTIDE SEQUENCE</scope>
</reference>
<evidence type="ECO:0000313" key="8">
    <source>
        <dbReference type="EMBL" id="KUG03743.1"/>
    </source>
</evidence>
<keyword evidence="4 6" id="KW-1133">Transmembrane helix</keyword>
<proteinExistence type="predicted"/>
<evidence type="ECO:0000259" key="7">
    <source>
        <dbReference type="Pfam" id="PF05140"/>
    </source>
</evidence>
<evidence type="ECO:0000256" key="1">
    <source>
        <dbReference type="ARBA" id="ARBA00004141"/>
    </source>
</evidence>